<dbReference type="Proteomes" id="UP000796880">
    <property type="component" value="Unassembled WGS sequence"/>
</dbReference>
<feature type="region of interest" description="Disordered" evidence="1">
    <location>
        <begin position="1"/>
        <end position="38"/>
    </location>
</feature>
<evidence type="ECO:0000256" key="1">
    <source>
        <dbReference type="SAM" id="MobiDB-lite"/>
    </source>
</evidence>
<dbReference type="AlphaFoldDB" id="A0A8K0E1B5"/>
<sequence>MTTPLRRHRIHRFRPRSRRMDRSHRSTSTGRSRPHSLPSPQFQALLTLFSKSFSSSSQYLFAICLARFSLDGIYRPTGLIPKQPDADKYWCDSGPARRAHSCAPSCGTWARPHEDARFTIQRRRRRFSTLAAPRRPLLGNPCKFFLRLLICLNSAVTPPHCHTRDARRIGVYGTIGAARLHGTGGSATTIAARAASGSARDLGQTAAGRTEATASATQPLGTQVWSGATLCDACRRVLA</sequence>
<evidence type="ECO:0000313" key="3">
    <source>
        <dbReference type="Proteomes" id="UP000796880"/>
    </source>
</evidence>
<gene>
    <name evidence="2" type="ORF">FNV43_RR20958</name>
</gene>
<proteinExistence type="predicted"/>
<feature type="compositionally biased region" description="Basic residues" evidence="1">
    <location>
        <begin position="1"/>
        <end position="17"/>
    </location>
</feature>
<reference evidence="2" key="1">
    <citation type="submission" date="2020-03" db="EMBL/GenBank/DDBJ databases">
        <title>A high-quality chromosome-level genome assembly of a woody plant with both climbing and erect habits, Rhamnella rubrinervis.</title>
        <authorList>
            <person name="Lu Z."/>
            <person name="Yang Y."/>
            <person name="Zhu X."/>
            <person name="Sun Y."/>
        </authorList>
    </citation>
    <scope>NUCLEOTIDE SEQUENCE</scope>
    <source>
        <strain evidence="2">BYM</strain>
        <tissue evidence="2">Leaf</tissue>
    </source>
</reference>
<name>A0A8K0E1B5_9ROSA</name>
<keyword evidence="3" id="KW-1185">Reference proteome</keyword>
<dbReference type="EMBL" id="VOIH02000009">
    <property type="protein sequence ID" value="KAF3438198.1"/>
    <property type="molecule type" value="Genomic_DNA"/>
</dbReference>
<evidence type="ECO:0000313" key="2">
    <source>
        <dbReference type="EMBL" id="KAF3438198.1"/>
    </source>
</evidence>
<accession>A0A8K0E1B5</accession>
<protein>
    <submittedName>
        <fullName evidence="2">Uncharacterized protein</fullName>
    </submittedName>
</protein>
<comment type="caution">
    <text evidence="2">The sequence shown here is derived from an EMBL/GenBank/DDBJ whole genome shotgun (WGS) entry which is preliminary data.</text>
</comment>
<organism evidence="2 3">
    <name type="scientific">Rhamnella rubrinervis</name>
    <dbReference type="NCBI Taxonomy" id="2594499"/>
    <lineage>
        <taxon>Eukaryota</taxon>
        <taxon>Viridiplantae</taxon>
        <taxon>Streptophyta</taxon>
        <taxon>Embryophyta</taxon>
        <taxon>Tracheophyta</taxon>
        <taxon>Spermatophyta</taxon>
        <taxon>Magnoliopsida</taxon>
        <taxon>eudicotyledons</taxon>
        <taxon>Gunneridae</taxon>
        <taxon>Pentapetalae</taxon>
        <taxon>rosids</taxon>
        <taxon>fabids</taxon>
        <taxon>Rosales</taxon>
        <taxon>Rhamnaceae</taxon>
        <taxon>rhamnoid group</taxon>
        <taxon>Rhamneae</taxon>
        <taxon>Rhamnella</taxon>
    </lineage>
</organism>